<feature type="region of interest" description="Disordered" evidence="6">
    <location>
        <begin position="341"/>
        <end position="376"/>
    </location>
</feature>
<feature type="compositionally biased region" description="Basic and acidic residues" evidence="6">
    <location>
        <begin position="165"/>
        <end position="174"/>
    </location>
</feature>
<dbReference type="GO" id="GO:0000981">
    <property type="term" value="F:DNA-binding transcription factor activity, RNA polymerase II-specific"/>
    <property type="evidence" value="ECO:0007669"/>
    <property type="project" value="TreeGrafter"/>
</dbReference>
<reference evidence="8" key="1">
    <citation type="journal article" date="2020" name="Stud. Mycol.">
        <title>101 Dothideomycetes genomes: a test case for predicting lifestyles and emergence of pathogens.</title>
        <authorList>
            <person name="Haridas S."/>
            <person name="Albert R."/>
            <person name="Binder M."/>
            <person name="Bloem J."/>
            <person name="Labutti K."/>
            <person name="Salamov A."/>
            <person name="Andreopoulos B."/>
            <person name="Baker S."/>
            <person name="Barry K."/>
            <person name="Bills G."/>
            <person name="Bluhm B."/>
            <person name="Cannon C."/>
            <person name="Castanera R."/>
            <person name="Culley D."/>
            <person name="Daum C."/>
            <person name="Ezra D."/>
            <person name="Gonzalez J."/>
            <person name="Henrissat B."/>
            <person name="Kuo A."/>
            <person name="Liang C."/>
            <person name="Lipzen A."/>
            <person name="Lutzoni F."/>
            <person name="Magnuson J."/>
            <person name="Mondo S."/>
            <person name="Nolan M."/>
            <person name="Ohm R."/>
            <person name="Pangilinan J."/>
            <person name="Park H.-J."/>
            <person name="Ramirez L."/>
            <person name="Alfaro M."/>
            <person name="Sun H."/>
            <person name="Tritt A."/>
            <person name="Yoshinaga Y."/>
            <person name="Zwiers L.-H."/>
            <person name="Turgeon B."/>
            <person name="Goodwin S."/>
            <person name="Spatafora J."/>
            <person name="Crous P."/>
            <person name="Grigoriev I."/>
        </authorList>
    </citation>
    <scope>NUCLEOTIDE SEQUENCE</scope>
    <source>
        <strain evidence="8">CBS 133067</strain>
    </source>
</reference>
<dbReference type="GO" id="GO:0008270">
    <property type="term" value="F:zinc ion binding"/>
    <property type="evidence" value="ECO:0007669"/>
    <property type="project" value="UniProtKB-KW"/>
</dbReference>
<evidence type="ECO:0000256" key="3">
    <source>
        <dbReference type="ARBA" id="ARBA00022771"/>
    </source>
</evidence>
<organism evidence="8 9">
    <name type="scientific">Rhizodiscina lignyota</name>
    <dbReference type="NCBI Taxonomy" id="1504668"/>
    <lineage>
        <taxon>Eukaryota</taxon>
        <taxon>Fungi</taxon>
        <taxon>Dikarya</taxon>
        <taxon>Ascomycota</taxon>
        <taxon>Pezizomycotina</taxon>
        <taxon>Dothideomycetes</taxon>
        <taxon>Pleosporomycetidae</taxon>
        <taxon>Aulographales</taxon>
        <taxon>Rhizodiscinaceae</taxon>
        <taxon>Rhizodiscina</taxon>
    </lineage>
</organism>
<dbReference type="PANTHER" id="PTHR19818">
    <property type="entry name" value="ZINC FINGER PROTEIN ZIC AND GLI"/>
    <property type="match status" value="1"/>
</dbReference>
<protein>
    <recommendedName>
        <fullName evidence="7">C2H2-type domain-containing protein</fullName>
    </recommendedName>
</protein>
<dbReference type="PROSITE" id="PS50157">
    <property type="entry name" value="ZINC_FINGER_C2H2_2"/>
    <property type="match status" value="2"/>
</dbReference>
<dbReference type="Proteomes" id="UP000799772">
    <property type="component" value="Unassembled WGS sequence"/>
</dbReference>
<keyword evidence="3 5" id="KW-0863">Zinc-finger</keyword>
<keyword evidence="4" id="KW-0862">Zinc</keyword>
<keyword evidence="1" id="KW-0479">Metal-binding</keyword>
<dbReference type="EMBL" id="ML978125">
    <property type="protein sequence ID" value="KAF2099250.1"/>
    <property type="molecule type" value="Genomic_DNA"/>
</dbReference>
<dbReference type="AlphaFoldDB" id="A0A9P4M6U0"/>
<comment type="caution">
    <text evidence="8">The sequence shown here is derived from an EMBL/GenBank/DDBJ whole genome shotgun (WGS) entry which is preliminary data.</text>
</comment>
<dbReference type="Pfam" id="PF00096">
    <property type="entry name" value="zf-C2H2"/>
    <property type="match status" value="2"/>
</dbReference>
<keyword evidence="2" id="KW-0677">Repeat</keyword>
<accession>A0A9P4M6U0</accession>
<sequence>MDIGAWSSNQSVAPSPLTRPSDVASGCSQQVVSTSDKDSSKRFQCDLCPNSFTRKENLVGHVRAAHSNERPFACKECGKRFVRKNDRDRHEKQHSAPKQFRCGGRQPSGQSLGCGRAFHRLDALKSHLRSKLGKDCAKSLTRIDKEETESPSTAPEETQSLNIQDTKETVPNPHDEESRFAEVGEVSYARREAHYKLDRDALRRENKRLKANSFDCEEFYLELQSRRRRNALPELKWLEIPRIRPKCIPLLLIQRVITLEKELIHRGIDVEKELSSWNVRCEKIPIQATIGGHVSSPPPSPSNVGADYGVQPLANEHHQKGNTELSSSRFCRDGGSGNSCILRPLKRPRNESSDIKSRNSAPRPTHSPRDRHHQIPSYALTPSDVFLSLSAEVLNQLPVL</sequence>
<evidence type="ECO:0000313" key="8">
    <source>
        <dbReference type="EMBL" id="KAF2099250.1"/>
    </source>
</evidence>
<gene>
    <name evidence="8" type="ORF">NA57DRAFT_55227</name>
</gene>
<dbReference type="PROSITE" id="PS00028">
    <property type="entry name" value="ZINC_FINGER_C2H2_1"/>
    <property type="match status" value="2"/>
</dbReference>
<dbReference type="Gene3D" id="3.30.160.60">
    <property type="entry name" value="Classic Zinc Finger"/>
    <property type="match status" value="2"/>
</dbReference>
<evidence type="ECO:0000256" key="5">
    <source>
        <dbReference type="PROSITE-ProRule" id="PRU00042"/>
    </source>
</evidence>
<feature type="domain" description="C2H2-type" evidence="7">
    <location>
        <begin position="43"/>
        <end position="71"/>
    </location>
</feature>
<keyword evidence="9" id="KW-1185">Reference proteome</keyword>
<dbReference type="GO" id="GO:0045944">
    <property type="term" value="P:positive regulation of transcription by RNA polymerase II"/>
    <property type="evidence" value="ECO:0007669"/>
    <property type="project" value="UniProtKB-ARBA"/>
</dbReference>
<dbReference type="GO" id="GO:0000978">
    <property type="term" value="F:RNA polymerase II cis-regulatory region sequence-specific DNA binding"/>
    <property type="evidence" value="ECO:0007669"/>
    <property type="project" value="TreeGrafter"/>
</dbReference>
<dbReference type="PANTHER" id="PTHR19818:SF139">
    <property type="entry name" value="PAIR-RULE PROTEIN ODD-PAIRED"/>
    <property type="match status" value="1"/>
</dbReference>
<evidence type="ECO:0000256" key="1">
    <source>
        <dbReference type="ARBA" id="ARBA00022723"/>
    </source>
</evidence>
<evidence type="ECO:0000259" key="7">
    <source>
        <dbReference type="PROSITE" id="PS50157"/>
    </source>
</evidence>
<dbReference type="FunFam" id="3.30.160.60:FF:000630">
    <property type="entry name" value="Zinc finger protein 180"/>
    <property type="match status" value="1"/>
</dbReference>
<dbReference type="InterPro" id="IPR036236">
    <property type="entry name" value="Znf_C2H2_sf"/>
</dbReference>
<dbReference type="SMART" id="SM00355">
    <property type="entry name" value="ZnF_C2H2"/>
    <property type="match status" value="2"/>
</dbReference>
<dbReference type="InterPro" id="IPR050329">
    <property type="entry name" value="GLI_C2H2-zinc-finger"/>
</dbReference>
<feature type="compositionally biased region" description="Polar residues" evidence="6">
    <location>
        <begin position="1"/>
        <end position="13"/>
    </location>
</feature>
<dbReference type="SUPFAM" id="SSF57667">
    <property type="entry name" value="beta-beta-alpha zinc fingers"/>
    <property type="match status" value="1"/>
</dbReference>
<feature type="region of interest" description="Disordered" evidence="6">
    <location>
        <begin position="143"/>
        <end position="174"/>
    </location>
</feature>
<feature type="region of interest" description="Disordered" evidence="6">
    <location>
        <begin position="1"/>
        <end position="41"/>
    </location>
</feature>
<feature type="domain" description="C2H2-type" evidence="7">
    <location>
        <begin position="72"/>
        <end position="99"/>
    </location>
</feature>
<feature type="region of interest" description="Disordered" evidence="6">
    <location>
        <begin position="85"/>
        <end position="107"/>
    </location>
</feature>
<evidence type="ECO:0000256" key="6">
    <source>
        <dbReference type="SAM" id="MobiDB-lite"/>
    </source>
</evidence>
<name>A0A9P4M6U0_9PEZI</name>
<dbReference type="OrthoDB" id="10018191at2759"/>
<proteinExistence type="predicted"/>
<feature type="compositionally biased region" description="Basic and acidic residues" evidence="6">
    <location>
        <begin position="85"/>
        <end position="94"/>
    </location>
</feature>
<dbReference type="GO" id="GO:0005634">
    <property type="term" value="C:nucleus"/>
    <property type="evidence" value="ECO:0007669"/>
    <property type="project" value="UniProtKB-ARBA"/>
</dbReference>
<feature type="compositionally biased region" description="Basic and acidic residues" evidence="6">
    <location>
        <begin position="348"/>
        <end position="357"/>
    </location>
</feature>
<evidence type="ECO:0000313" key="9">
    <source>
        <dbReference type="Proteomes" id="UP000799772"/>
    </source>
</evidence>
<feature type="region of interest" description="Disordered" evidence="6">
    <location>
        <begin position="290"/>
        <end position="309"/>
    </location>
</feature>
<dbReference type="InterPro" id="IPR013087">
    <property type="entry name" value="Znf_C2H2_type"/>
</dbReference>
<evidence type="ECO:0000256" key="2">
    <source>
        <dbReference type="ARBA" id="ARBA00022737"/>
    </source>
</evidence>
<evidence type="ECO:0000256" key="4">
    <source>
        <dbReference type="ARBA" id="ARBA00022833"/>
    </source>
</evidence>